<dbReference type="Proteomes" id="UP000316238">
    <property type="component" value="Unassembled WGS sequence"/>
</dbReference>
<name>A0A521FZE1_9BACT</name>
<evidence type="ECO:0000313" key="2">
    <source>
        <dbReference type="EMBL" id="TAA74136.1"/>
    </source>
</evidence>
<comment type="caution">
    <text evidence="2">The sequence shown here is derived from an EMBL/GenBank/DDBJ whole genome shotgun (WGS) entry which is preliminary data.</text>
</comment>
<dbReference type="AlphaFoldDB" id="A0A521FZE1"/>
<dbReference type="InterPro" id="IPR008687">
    <property type="entry name" value="MobC"/>
</dbReference>
<accession>A0A521FZE1</accession>
<dbReference type="Pfam" id="PF05713">
    <property type="entry name" value="MobC"/>
    <property type="match status" value="1"/>
</dbReference>
<reference evidence="2" key="1">
    <citation type="submission" date="2017-07" db="EMBL/GenBank/DDBJ databases">
        <title>The cable genome - Insights into the physiology and evolution of filamentous bacteria capable of sulfide oxidation via long distance electron transfer.</title>
        <authorList>
            <person name="Thorup C."/>
            <person name="Bjerg J.T."/>
            <person name="Schreiber L."/>
            <person name="Nielsen L.P."/>
            <person name="Kjeldsen K.U."/>
            <person name="Boesen T."/>
            <person name="Boggild A."/>
            <person name="Meysman F."/>
            <person name="Geelhoed J."/>
            <person name="Schramm A."/>
        </authorList>
    </citation>
    <scope>NUCLEOTIDE SEQUENCE [LARGE SCALE GENOMIC DNA]</scope>
    <source>
        <strain evidence="2">GS</strain>
    </source>
</reference>
<feature type="domain" description="Bacterial mobilisation" evidence="1">
    <location>
        <begin position="78"/>
        <end position="106"/>
    </location>
</feature>
<proteinExistence type="predicted"/>
<protein>
    <submittedName>
        <fullName evidence="2">Mobilization protein (MobC)</fullName>
    </submittedName>
</protein>
<evidence type="ECO:0000259" key="1">
    <source>
        <dbReference type="Pfam" id="PF05713"/>
    </source>
</evidence>
<evidence type="ECO:0000313" key="3">
    <source>
        <dbReference type="Proteomes" id="UP000316238"/>
    </source>
</evidence>
<sequence length="124" mass="14981">MKDRKEYQKEYLKKWRKENKDIHIYFTPEEYKFFEELSKKYEVKTSSLIKTMAISQANKTLCLPKEMQEKLNEFVFLIRNIANNVNQIARHSNTIKTLTDEHGLLSYLKQLEEAVKEYVKKENK</sequence>
<dbReference type="EMBL" id="NQJD01000038">
    <property type="protein sequence ID" value="TAA74136.1"/>
    <property type="molecule type" value="Genomic_DNA"/>
</dbReference>
<organism evidence="2 3">
    <name type="scientific">Candidatus Electronema aureum</name>
    <dbReference type="NCBI Taxonomy" id="2005002"/>
    <lineage>
        <taxon>Bacteria</taxon>
        <taxon>Pseudomonadati</taxon>
        <taxon>Thermodesulfobacteriota</taxon>
        <taxon>Desulfobulbia</taxon>
        <taxon>Desulfobulbales</taxon>
        <taxon>Desulfobulbaceae</taxon>
        <taxon>Candidatus Electronema</taxon>
    </lineage>
</organism>
<keyword evidence="3" id="KW-1185">Reference proteome</keyword>
<gene>
    <name evidence="2" type="ORF">CDV28_13810</name>
</gene>